<dbReference type="PANTHER" id="PTHR30627:SF24">
    <property type="entry name" value="PENICILLIN-BINDING PROTEIN 4B"/>
    <property type="match status" value="1"/>
</dbReference>
<dbReference type="PANTHER" id="PTHR30627">
    <property type="entry name" value="PEPTIDOGLYCAN D,D-TRANSPEPTIDASE"/>
    <property type="match status" value="1"/>
</dbReference>
<accession>A0AA46AEI0</accession>
<dbReference type="SUPFAM" id="SSF56519">
    <property type="entry name" value="Penicillin binding protein dimerisation domain"/>
    <property type="match status" value="1"/>
</dbReference>
<dbReference type="GO" id="GO:0005886">
    <property type="term" value="C:plasma membrane"/>
    <property type="evidence" value="ECO:0007669"/>
    <property type="project" value="TreeGrafter"/>
</dbReference>
<keyword evidence="4" id="KW-1133">Transmembrane helix</keyword>
<evidence type="ECO:0000313" key="8">
    <source>
        <dbReference type="Proteomes" id="UP001157946"/>
    </source>
</evidence>
<dbReference type="GO" id="GO:0071555">
    <property type="term" value="P:cell wall organization"/>
    <property type="evidence" value="ECO:0007669"/>
    <property type="project" value="TreeGrafter"/>
</dbReference>
<comment type="caution">
    <text evidence="7">The sequence shown here is derived from an EMBL/GenBank/DDBJ whole genome shotgun (WGS) entry which is preliminary data.</text>
</comment>
<dbReference type="GO" id="GO:0051301">
    <property type="term" value="P:cell division"/>
    <property type="evidence" value="ECO:0007669"/>
    <property type="project" value="UniProtKB-KW"/>
</dbReference>
<feature type="transmembrane region" description="Helical" evidence="4">
    <location>
        <begin position="7"/>
        <end position="26"/>
    </location>
</feature>
<keyword evidence="7" id="KW-0131">Cell cycle</keyword>
<evidence type="ECO:0000259" key="6">
    <source>
        <dbReference type="Pfam" id="PF03717"/>
    </source>
</evidence>
<dbReference type="AlphaFoldDB" id="A0AA46AEI0"/>
<dbReference type="Pfam" id="PF03717">
    <property type="entry name" value="PBP_dimer"/>
    <property type="match status" value="1"/>
</dbReference>
<dbReference type="SUPFAM" id="SSF56601">
    <property type="entry name" value="beta-lactamase/transpeptidase-like"/>
    <property type="match status" value="1"/>
</dbReference>
<keyword evidence="7" id="KW-0132">Cell division</keyword>
<dbReference type="GO" id="GO:0071972">
    <property type="term" value="F:peptidoglycan L,D-transpeptidase activity"/>
    <property type="evidence" value="ECO:0007669"/>
    <property type="project" value="TreeGrafter"/>
</dbReference>
<dbReference type="InterPro" id="IPR005311">
    <property type="entry name" value="PBP_dimer"/>
</dbReference>
<comment type="subcellular location">
    <subcellularLocation>
        <location evidence="1">Membrane</location>
    </subcellularLocation>
</comment>
<dbReference type="InterPro" id="IPR050515">
    <property type="entry name" value="Beta-lactam/transpept"/>
</dbReference>
<organism evidence="7 8">
    <name type="scientific">Laceyella tengchongensis</name>
    <dbReference type="NCBI Taxonomy" id="574699"/>
    <lineage>
        <taxon>Bacteria</taxon>
        <taxon>Bacillati</taxon>
        <taxon>Bacillota</taxon>
        <taxon>Bacilli</taxon>
        <taxon>Bacillales</taxon>
        <taxon>Thermoactinomycetaceae</taxon>
        <taxon>Laceyella</taxon>
    </lineage>
</organism>
<keyword evidence="3 4" id="KW-0472">Membrane</keyword>
<proteinExistence type="inferred from homology"/>
<evidence type="ECO:0000256" key="1">
    <source>
        <dbReference type="ARBA" id="ARBA00004370"/>
    </source>
</evidence>
<dbReference type="EMBL" id="FXTU01000002">
    <property type="protein sequence ID" value="SMP13540.1"/>
    <property type="molecule type" value="Genomic_DNA"/>
</dbReference>
<keyword evidence="8" id="KW-1185">Reference proteome</keyword>
<evidence type="ECO:0000259" key="5">
    <source>
        <dbReference type="Pfam" id="PF00905"/>
    </source>
</evidence>
<feature type="domain" description="Penicillin-binding protein dimerisation" evidence="6">
    <location>
        <begin position="59"/>
        <end position="219"/>
    </location>
</feature>
<evidence type="ECO:0000256" key="4">
    <source>
        <dbReference type="SAM" id="Phobius"/>
    </source>
</evidence>
<dbReference type="InterPro" id="IPR036138">
    <property type="entry name" value="PBP_dimer_sf"/>
</dbReference>
<name>A0AA46AEI0_9BACL</name>
<reference evidence="7" key="1">
    <citation type="submission" date="2017-05" db="EMBL/GenBank/DDBJ databases">
        <authorList>
            <person name="Varghese N."/>
            <person name="Submissions S."/>
        </authorList>
    </citation>
    <scope>NUCLEOTIDE SEQUENCE</scope>
    <source>
        <strain evidence="7">DSM 45262</strain>
    </source>
</reference>
<dbReference type="Proteomes" id="UP001157946">
    <property type="component" value="Unassembled WGS sequence"/>
</dbReference>
<dbReference type="GO" id="GO:0008658">
    <property type="term" value="F:penicillin binding"/>
    <property type="evidence" value="ECO:0007669"/>
    <property type="project" value="InterPro"/>
</dbReference>
<dbReference type="Gene3D" id="3.40.710.10">
    <property type="entry name" value="DD-peptidase/beta-lactamase superfamily"/>
    <property type="match status" value="1"/>
</dbReference>
<protein>
    <submittedName>
        <fullName evidence="7">Cell division protein FtsI/penicillin-binding protein 2</fullName>
    </submittedName>
</protein>
<keyword evidence="4" id="KW-0812">Transmembrane</keyword>
<gene>
    <name evidence="7" type="ORF">SAMN06265361_102471</name>
</gene>
<dbReference type="RefSeq" id="WP_284724101.1">
    <property type="nucleotide sequence ID" value="NZ_FXTU01000002.1"/>
</dbReference>
<dbReference type="InterPro" id="IPR012338">
    <property type="entry name" value="Beta-lactam/transpept-like"/>
</dbReference>
<evidence type="ECO:0000313" key="7">
    <source>
        <dbReference type="EMBL" id="SMP13540.1"/>
    </source>
</evidence>
<comment type="similarity">
    <text evidence="2">Belongs to the transpeptidase family.</text>
</comment>
<dbReference type="Pfam" id="PF00905">
    <property type="entry name" value="Transpeptidase"/>
    <property type="match status" value="1"/>
</dbReference>
<dbReference type="Gene3D" id="3.90.1310.10">
    <property type="entry name" value="Penicillin-binding protein 2a (Domain 2)"/>
    <property type="match status" value="1"/>
</dbReference>
<feature type="domain" description="Penicillin-binding protein transpeptidase" evidence="5">
    <location>
        <begin position="276"/>
        <end position="587"/>
    </location>
</feature>
<sequence>MRKWRTWLISFVMIAAFGLIVWRLYYIQIEATRSFTMRNQQVDLIRLAEERQREEMLLNSGRGAILDRHGERLAGGDDYHLLVFPQTRHLMKAKRQQFAQLASFIHMPLTQLESQLAQIRFPGLLSGPAGEEIVLSQADKEQIHRLQLPGVMVVRSDYRMSINHPAQQVLGRLVQNPGLMKSWYPEQVASGKWTPDSHLGVTGIEAAFEPFLHGNQEERLAYTTMGSGLPLIGGEMKRTTSRAGNDEHPYTVVTTLDKELQLRVEQILRQENVQDGAVVVQDVASGDVLAMASRPAVRKGVHENQPWDNRALLETVPGSIFKTVVAVAALEQGIVKPDTVFHCDGELEQAQLTDDKHGGHGRQTFAEAYADSCNVVMGMVAQKLGAERLEAYAKRLGLAQEVLWSGKVFHDEHFTQLPQEQKGMVFAKTTPKNDPGVMAQTGIGQRDVRVTPLQAVNMVTALFHQGKPLKPRVVKEIRDETGRVVYQFKPQVLPGAKPLRPETIQAMKQMMRLVVVKGTARSVAGTTWSLAAKTGTAQIGLDKKRYNKWMIGFGPFERPRVAISVVLRDISDSEDPRAKRVFRAVMEEIAKQKPTDEKEHVAKKQSAQK</sequence>
<dbReference type="InterPro" id="IPR001460">
    <property type="entry name" value="PCN-bd_Tpept"/>
</dbReference>
<evidence type="ECO:0000256" key="2">
    <source>
        <dbReference type="ARBA" id="ARBA00007171"/>
    </source>
</evidence>
<evidence type="ECO:0000256" key="3">
    <source>
        <dbReference type="ARBA" id="ARBA00023136"/>
    </source>
</evidence>